<proteinExistence type="inferred from homology"/>
<dbReference type="Pfam" id="PF00069">
    <property type="entry name" value="Pkinase"/>
    <property type="match status" value="1"/>
</dbReference>
<feature type="region of interest" description="Disordered" evidence="14">
    <location>
        <begin position="359"/>
        <end position="380"/>
    </location>
</feature>
<dbReference type="PANTHER" id="PTHR27009">
    <property type="entry name" value="RUST RESISTANCE KINASE LR10-RELATED"/>
    <property type="match status" value="1"/>
</dbReference>
<keyword evidence="5" id="KW-0732">Signal</keyword>
<keyword evidence="3" id="KW-0808">Transferase</keyword>
<evidence type="ECO:0000256" key="4">
    <source>
        <dbReference type="ARBA" id="ARBA00022692"/>
    </source>
</evidence>
<feature type="domain" description="Protein kinase" evidence="16">
    <location>
        <begin position="78"/>
        <end position="364"/>
    </location>
</feature>
<dbReference type="InParanoid" id="F6H6I6"/>
<evidence type="ECO:0000256" key="3">
    <source>
        <dbReference type="ARBA" id="ARBA00022679"/>
    </source>
</evidence>
<dbReference type="InterPro" id="IPR045874">
    <property type="entry name" value="LRK10/LRL21-25-like"/>
</dbReference>
<dbReference type="GO" id="GO:0005524">
    <property type="term" value="F:ATP binding"/>
    <property type="evidence" value="ECO:0007669"/>
    <property type="project" value="UniProtKB-UniRule"/>
</dbReference>
<dbReference type="GO" id="GO:0016020">
    <property type="term" value="C:membrane"/>
    <property type="evidence" value="ECO:0007669"/>
    <property type="project" value="UniProtKB-SubCell"/>
</dbReference>
<evidence type="ECO:0000256" key="15">
    <source>
        <dbReference type="SAM" id="Phobius"/>
    </source>
</evidence>
<dbReference type="HOGENOM" id="CLU_000288_21_4_1"/>
<dbReference type="SMART" id="SM00220">
    <property type="entry name" value="S_TKc"/>
    <property type="match status" value="1"/>
</dbReference>
<keyword evidence="11" id="KW-0325">Glycoprotein</keyword>
<dbReference type="PaxDb" id="29760-VIT_16s0050g02060.t01"/>
<comment type="subcellular location">
    <subcellularLocation>
        <location evidence="1">Membrane</location>
        <topology evidence="1">Single-pass type I membrane protein</topology>
    </subcellularLocation>
</comment>
<dbReference type="SUPFAM" id="SSF56112">
    <property type="entry name" value="Protein kinase-like (PK-like)"/>
    <property type="match status" value="1"/>
</dbReference>
<gene>
    <name evidence="17" type="ordered locus">VIT_16s0050g02060</name>
</gene>
<dbReference type="AlphaFoldDB" id="F6H6I6"/>
<name>F6H6I6_VITVI</name>
<protein>
    <recommendedName>
        <fullName evidence="16">Protein kinase domain-containing protein</fullName>
    </recommendedName>
</protein>
<evidence type="ECO:0000256" key="9">
    <source>
        <dbReference type="ARBA" id="ARBA00022989"/>
    </source>
</evidence>
<evidence type="ECO:0000313" key="17">
    <source>
        <dbReference type="EMBL" id="CCB47788.1"/>
    </source>
</evidence>
<evidence type="ECO:0000256" key="12">
    <source>
        <dbReference type="PROSITE-ProRule" id="PRU10141"/>
    </source>
</evidence>
<keyword evidence="9 15" id="KW-1133">Transmembrane helix</keyword>
<dbReference type="Proteomes" id="UP000009183">
    <property type="component" value="Chromosome 16"/>
</dbReference>
<keyword evidence="2 13" id="KW-0723">Serine/threonine-protein kinase</keyword>
<evidence type="ECO:0000256" key="11">
    <source>
        <dbReference type="ARBA" id="ARBA00023180"/>
    </source>
</evidence>
<evidence type="ECO:0000256" key="13">
    <source>
        <dbReference type="RuleBase" id="RU000304"/>
    </source>
</evidence>
<dbReference type="FunFam" id="1.10.510.10:FF:000590">
    <property type="entry name" value="PR5-like receptor kinase"/>
    <property type="match status" value="1"/>
</dbReference>
<dbReference type="eggNOG" id="KOG1187">
    <property type="taxonomic scope" value="Eukaryota"/>
</dbReference>
<evidence type="ECO:0000256" key="8">
    <source>
        <dbReference type="ARBA" id="ARBA00022840"/>
    </source>
</evidence>
<reference evidence="18" key="1">
    <citation type="journal article" date="2007" name="Nature">
        <title>The grapevine genome sequence suggests ancestral hexaploidization in major angiosperm phyla.</title>
        <authorList>
            <consortium name="The French-Italian Public Consortium for Grapevine Genome Characterization."/>
            <person name="Jaillon O."/>
            <person name="Aury J.-M."/>
            <person name="Noel B."/>
            <person name="Policriti A."/>
            <person name="Clepet C."/>
            <person name="Casagrande A."/>
            <person name="Choisne N."/>
            <person name="Aubourg S."/>
            <person name="Vitulo N."/>
            <person name="Jubin C."/>
            <person name="Vezzi A."/>
            <person name="Legeai F."/>
            <person name="Hugueney P."/>
            <person name="Dasilva C."/>
            <person name="Horner D."/>
            <person name="Mica E."/>
            <person name="Jublot D."/>
            <person name="Poulain J."/>
            <person name="Bruyere C."/>
            <person name="Billault A."/>
            <person name="Segurens B."/>
            <person name="Gouyvenoux M."/>
            <person name="Ugarte E."/>
            <person name="Cattonaro F."/>
            <person name="Anthouard V."/>
            <person name="Vico V."/>
            <person name="Del Fabbro C."/>
            <person name="Alaux M."/>
            <person name="Di Gaspero G."/>
            <person name="Dumas V."/>
            <person name="Felice N."/>
            <person name="Paillard S."/>
            <person name="Juman I."/>
            <person name="Moroldo M."/>
            <person name="Scalabrin S."/>
            <person name="Canaguier A."/>
            <person name="Le Clainche I."/>
            <person name="Malacrida G."/>
            <person name="Durand E."/>
            <person name="Pesole G."/>
            <person name="Laucou V."/>
            <person name="Chatelet P."/>
            <person name="Merdinoglu D."/>
            <person name="Delledonne M."/>
            <person name="Pezzotti M."/>
            <person name="Lecharny A."/>
            <person name="Scarpelli C."/>
            <person name="Artiguenave F."/>
            <person name="Pe M.E."/>
            <person name="Valle G."/>
            <person name="Morgante M."/>
            <person name="Caboche M."/>
            <person name="Adam-Blondon A.-F."/>
            <person name="Weissenbach J."/>
            <person name="Quetier F."/>
            <person name="Wincker P."/>
        </authorList>
    </citation>
    <scope>NUCLEOTIDE SEQUENCE [LARGE SCALE GENOMIC DNA]</scope>
    <source>
        <strain evidence="18">cv. Pinot noir / PN40024</strain>
    </source>
</reference>
<dbReference type="EMBL" id="FN595243">
    <property type="protein sequence ID" value="CCB47788.1"/>
    <property type="molecule type" value="Genomic_DNA"/>
</dbReference>
<dbReference type="InterPro" id="IPR008271">
    <property type="entry name" value="Ser/Thr_kinase_AS"/>
</dbReference>
<evidence type="ECO:0000256" key="10">
    <source>
        <dbReference type="ARBA" id="ARBA00023136"/>
    </source>
</evidence>
<keyword evidence="18" id="KW-1185">Reference proteome</keyword>
<dbReference type="FunFam" id="3.30.200.20:FF:000178">
    <property type="entry name" value="serine/threonine-protein kinase PBS1-like"/>
    <property type="match status" value="1"/>
</dbReference>
<feature type="binding site" evidence="12">
    <location>
        <position position="106"/>
    </location>
    <ligand>
        <name>ATP</name>
        <dbReference type="ChEBI" id="CHEBI:30616"/>
    </ligand>
</feature>
<feature type="transmembrane region" description="Helical" evidence="15">
    <location>
        <begin position="23"/>
        <end position="40"/>
    </location>
</feature>
<keyword evidence="7" id="KW-0418">Kinase</keyword>
<dbReference type="GO" id="GO:0004674">
    <property type="term" value="F:protein serine/threonine kinase activity"/>
    <property type="evidence" value="ECO:0007669"/>
    <property type="project" value="UniProtKB-KW"/>
</dbReference>
<dbReference type="InterPro" id="IPR011009">
    <property type="entry name" value="Kinase-like_dom_sf"/>
</dbReference>
<evidence type="ECO:0000256" key="7">
    <source>
        <dbReference type="ARBA" id="ARBA00022777"/>
    </source>
</evidence>
<dbReference type="PROSITE" id="PS50011">
    <property type="entry name" value="PROTEIN_KINASE_DOM"/>
    <property type="match status" value="1"/>
</dbReference>
<dbReference type="Gene3D" id="3.30.200.20">
    <property type="entry name" value="Phosphorylase Kinase, domain 1"/>
    <property type="match status" value="1"/>
</dbReference>
<sequence length="391" mass="44341">MILLILFFLLADGSQKKLVTGLILGFFLLVFVVITLYYVYNSNKLDRENTRKIEKFLEDYKALNPSRYSYVDIKKITNHFKDKLGQGGYGSVYKGKLSNEVLVAVKILNDSKGNGEEFINEVGTMSRIHHVNVVRLVGFCADGVKRALIYEFLPNESLEKFIFPTPIKNHSLGWEKLQDIAMGIAKGIEYLHQGCEQRILHFDIKPHNILLDQNFNPKISDFGLAKLCSKEQSAISMTAARGTMGYIAPEVISRNFGNVSYKSDVYSFGMLLLGMVGGRKNIDVTVENTSQVYFPEWVYTQLDQREEVHIRIEKEGDTKIAKKLTIVGLWCIQWYPIDRPSMKVVVQMLEGTGDNLTMPPNPFASIGPTKTNIKRPKKSLQQELTVVPELD</sequence>
<evidence type="ECO:0000256" key="14">
    <source>
        <dbReference type="SAM" id="MobiDB-lite"/>
    </source>
</evidence>
<evidence type="ECO:0000256" key="5">
    <source>
        <dbReference type="ARBA" id="ARBA00022729"/>
    </source>
</evidence>
<dbReference type="InterPro" id="IPR017441">
    <property type="entry name" value="Protein_kinase_ATP_BS"/>
</dbReference>
<evidence type="ECO:0000256" key="6">
    <source>
        <dbReference type="ARBA" id="ARBA00022741"/>
    </source>
</evidence>
<dbReference type="PROSITE" id="PS00107">
    <property type="entry name" value="PROTEIN_KINASE_ATP"/>
    <property type="match status" value="1"/>
</dbReference>
<dbReference type="Gene3D" id="1.10.510.10">
    <property type="entry name" value="Transferase(Phosphotransferase) domain 1"/>
    <property type="match status" value="1"/>
</dbReference>
<dbReference type="InterPro" id="IPR000719">
    <property type="entry name" value="Prot_kinase_dom"/>
</dbReference>
<evidence type="ECO:0000256" key="2">
    <source>
        <dbReference type="ARBA" id="ARBA00022527"/>
    </source>
</evidence>
<dbReference type="STRING" id="29760.F6H6I6"/>
<evidence type="ECO:0000256" key="1">
    <source>
        <dbReference type="ARBA" id="ARBA00004479"/>
    </source>
</evidence>
<evidence type="ECO:0000313" key="18">
    <source>
        <dbReference type="Proteomes" id="UP000009183"/>
    </source>
</evidence>
<keyword evidence="8 12" id="KW-0067">ATP-binding</keyword>
<keyword evidence="6 12" id="KW-0547">Nucleotide-binding</keyword>
<keyword evidence="10 15" id="KW-0472">Membrane</keyword>
<evidence type="ECO:0000259" key="16">
    <source>
        <dbReference type="PROSITE" id="PS50011"/>
    </source>
</evidence>
<dbReference type="PROSITE" id="PS00108">
    <property type="entry name" value="PROTEIN_KINASE_ST"/>
    <property type="match status" value="1"/>
</dbReference>
<accession>F6H6I6</accession>
<comment type="similarity">
    <text evidence="13">Belongs to the protein kinase superfamily.</text>
</comment>
<keyword evidence="4 15" id="KW-0812">Transmembrane</keyword>
<organism evidence="17 18">
    <name type="scientific">Vitis vinifera</name>
    <name type="common">Grape</name>
    <dbReference type="NCBI Taxonomy" id="29760"/>
    <lineage>
        <taxon>Eukaryota</taxon>
        <taxon>Viridiplantae</taxon>
        <taxon>Streptophyta</taxon>
        <taxon>Embryophyta</taxon>
        <taxon>Tracheophyta</taxon>
        <taxon>Spermatophyta</taxon>
        <taxon>Magnoliopsida</taxon>
        <taxon>eudicotyledons</taxon>
        <taxon>Gunneridae</taxon>
        <taxon>Pentapetalae</taxon>
        <taxon>rosids</taxon>
        <taxon>Vitales</taxon>
        <taxon>Vitaceae</taxon>
        <taxon>Viteae</taxon>
        <taxon>Vitis</taxon>
    </lineage>
</organism>